<dbReference type="InterPro" id="IPR026564">
    <property type="entry name" value="Transcrip_reg_TACO1-like_dom3"/>
</dbReference>
<evidence type="ECO:0000256" key="1">
    <source>
        <dbReference type="ARBA" id="ARBA00004173"/>
    </source>
</evidence>
<organism evidence="5">
    <name type="scientific">marine sediment metagenome</name>
    <dbReference type="NCBI Taxonomy" id="412755"/>
    <lineage>
        <taxon>unclassified sequences</taxon>
        <taxon>metagenomes</taxon>
        <taxon>ecological metagenomes</taxon>
    </lineage>
</organism>
<dbReference type="PANTHER" id="PTHR12532:SF0">
    <property type="entry name" value="TRANSLATIONAL ACTIVATOR OF CYTOCHROME C OXIDASE 1"/>
    <property type="match status" value="1"/>
</dbReference>
<reference evidence="5" key="1">
    <citation type="journal article" date="2015" name="Nature">
        <title>Complex archaea that bridge the gap between prokaryotes and eukaryotes.</title>
        <authorList>
            <person name="Spang A."/>
            <person name="Saw J.H."/>
            <person name="Jorgensen S.L."/>
            <person name="Zaremba-Niedzwiedzka K."/>
            <person name="Martijn J."/>
            <person name="Lind A.E."/>
            <person name="van Eijk R."/>
            <person name="Schleper C."/>
            <person name="Guy L."/>
            <person name="Ettema T.J."/>
        </authorList>
    </citation>
    <scope>NUCLEOTIDE SEQUENCE</scope>
</reference>
<dbReference type="InterPro" id="IPR049083">
    <property type="entry name" value="TACO1_YebC_N"/>
</dbReference>
<proteinExistence type="inferred from homology"/>
<dbReference type="HAMAP" id="MF_00693">
    <property type="entry name" value="Transcrip_reg_TACO1"/>
    <property type="match status" value="1"/>
</dbReference>
<dbReference type="NCBIfam" id="NF009044">
    <property type="entry name" value="PRK12378.1"/>
    <property type="match status" value="1"/>
</dbReference>
<evidence type="ECO:0000259" key="4">
    <source>
        <dbReference type="Pfam" id="PF20772"/>
    </source>
</evidence>
<dbReference type="PANTHER" id="PTHR12532">
    <property type="entry name" value="TRANSLATIONAL ACTIVATOR OF CYTOCHROME C OXIDASE 1"/>
    <property type="match status" value="1"/>
</dbReference>
<dbReference type="Gene3D" id="1.10.10.200">
    <property type="match status" value="1"/>
</dbReference>
<dbReference type="Pfam" id="PF20772">
    <property type="entry name" value="TACO1_YebC_N"/>
    <property type="match status" value="1"/>
</dbReference>
<comment type="caution">
    <text evidence="5">The sequence shown here is derived from an EMBL/GenBank/DDBJ whole genome shotgun (WGS) entry which is preliminary data.</text>
</comment>
<dbReference type="Pfam" id="PF01709">
    <property type="entry name" value="Transcrip_reg"/>
    <property type="match status" value="1"/>
</dbReference>
<comment type="subcellular location">
    <subcellularLocation>
        <location evidence="1">Mitochondrion</location>
    </subcellularLocation>
</comment>
<dbReference type="InterPro" id="IPR002876">
    <property type="entry name" value="Transcrip_reg_TACO1-like"/>
</dbReference>
<dbReference type="InterPro" id="IPR048300">
    <property type="entry name" value="TACO1_YebC-like_2nd/3rd_dom"/>
</dbReference>
<dbReference type="Gene3D" id="3.30.70.980">
    <property type="match status" value="2"/>
</dbReference>
<dbReference type="FunFam" id="1.10.10.200:FF:000002">
    <property type="entry name" value="Probable transcriptional regulatory protein CLM62_37755"/>
    <property type="match status" value="1"/>
</dbReference>
<dbReference type="InterPro" id="IPR029072">
    <property type="entry name" value="YebC-like"/>
</dbReference>
<dbReference type="AlphaFoldDB" id="A0A0F9UVN2"/>
<protein>
    <recommendedName>
        <fullName evidence="6">Transcriptional regulatory protein</fullName>
    </recommendedName>
</protein>
<dbReference type="EMBL" id="LAZR01000060">
    <property type="protein sequence ID" value="KKN97115.1"/>
    <property type="molecule type" value="Genomic_DNA"/>
</dbReference>
<comment type="similarity">
    <text evidence="2">Belongs to the TACO1 family.</text>
</comment>
<evidence type="ECO:0000313" key="5">
    <source>
        <dbReference type="EMBL" id="KKN97115.1"/>
    </source>
</evidence>
<dbReference type="InterPro" id="IPR017856">
    <property type="entry name" value="Integrase-like_N"/>
</dbReference>
<dbReference type="NCBIfam" id="NF001030">
    <property type="entry name" value="PRK00110.1"/>
    <property type="match status" value="1"/>
</dbReference>
<name>A0A0F9UVN2_9ZZZZ</name>
<evidence type="ECO:0000256" key="2">
    <source>
        <dbReference type="ARBA" id="ARBA00008724"/>
    </source>
</evidence>
<dbReference type="NCBIfam" id="TIGR01033">
    <property type="entry name" value="YebC/PmpR family DNA-binding transcriptional regulator"/>
    <property type="match status" value="1"/>
</dbReference>
<dbReference type="SUPFAM" id="SSF75625">
    <property type="entry name" value="YebC-like"/>
    <property type="match status" value="1"/>
</dbReference>
<feature type="domain" description="TACO1/YebC-like second and third" evidence="3">
    <location>
        <begin position="83"/>
        <end position="241"/>
    </location>
</feature>
<gene>
    <name evidence="5" type="ORF">LCGC14_0160730</name>
</gene>
<dbReference type="GO" id="GO:0005739">
    <property type="term" value="C:mitochondrion"/>
    <property type="evidence" value="ECO:0007669"/>
    <property type="project" value="UniProtKB-SubCell"/>
</dbReference>
<accession>A0A0F9UVN2</accession>
<feature type="domain" description="TACO1/YebC-like N-terminal" evidence="4">
    <location>
        <begin position="5"/>
        <end position="76"/>
    </location>
</feature>
<evidence type="ECO:0000259" key="3">
    <source>
        <dbReference type="Pfam" id="PF01709"/>
    </source>
</evidence>
<sequence>MSGHSHWKSIKHKKGIADKAKSKVFSKLSQAISIAVQEKGPDPETNSKLRLAIETARSFSLPRDTIERAIKKGSGELEGKKLEPITFEAYGPGGIAIIVESITDNKNRTVNEIKQILNQNNGKLADAGAVKWLFERRGIITLRITNQYEYTNKEDLELKVIEAGAEDITWNNNALNIYTKIEDFDKVKKNLESQEIKIESASLDWVAKENVQTAQKYKEATEKLFAALDESDSVQEIYSNLKV</sequence>
<evidence type="ECO:0008006" key="6">
    <source>
        <dbReference type="Google" id="ProtNLM"/>
    </source>
</evidence>